<sequence length="84" mass="9511">MLVERGLQVMNVEVVGDAYAIASNYLRKAGTISDTFATDEQLLEIIVNLFQRGEFNRIRLANKAIAKFEADRFYETRPITILSA</sequence>
<reference evidence="1 2" key="1">
    <citation type="submission" date="2016-10" db="EMBL/GenBank/DDBJ databases">
        <authorList>
            <person name="de Groot N.N."/>
        </authorList>
    </citation>
    <scope>NUCLEOTIDE SEQUENCE [LARGE SCALE GENOMIC DNA]</scope>
    <source>
        <strain evidence="1 2">GAS522</strain>
    </source>
</reference>
<dbReference type="AlphaFoldDB" id="A0A1H4MGW5"/>
<dbReference type="Proteomes" id="UP000183208">
    <property type="component" value="Unassembled WGS sequence"/>
</dbReference>
<accession>A0A1H4MGW5</accession>
<gene>
    <name evidence="1" type="ORF">SAMN05444171_0008</name>
</gene>
<name>A0A1H4MGW5_9BRAD</name>
<dbReference type="EMBL" id="FNTI01000001">
    <property type="protein sequence ID" value="SEB82340.1"/>
    <property type="molecule type" value="Genomic_DNA"/>
</dbReference>
<organism evidence="1 2">
    <name type="scientific">Bradyrhizobium lablabi</name>
    <dbReference type="NCBI Taxonomy" id="722472"/>
    <lineage>
        <taxon>Bacteria</taxon>
        <taxon>Pseudomonadati</taxon>
        <taxon>Pseudomonadota</taxon>
        <taxon>Alphaproteobacteria</taxon>
        <taxon>Hyphomicrobiales</taxon>
        <taxon>Nitrobacteraceae</taxon>
        <taxon>Bradyrhizobium</taxon>
    </lineage>
</organism>
<proteinExistence type="predicted"/>
<dbReference type="RefSeq" id="WP_074813996.1">
    <property type="nucleotide sequence ID" value="NZ_FNTI01000001.1"/>
</dbReference>
<protein>
    <submittedName>
        <fullName evidence="1">Uncharacterized protein</fullName>
    </submittedName>
</protein>
<evidence type="ECO:0000313" key="1">
    <source>
        <dbReference type="EMBL" id="SEB82340.1"/>
    </source>
</evidence>
<dbReference type="OrthoDB" id="8251663at2"/>
<evidence type="ECO:0000313" key="2">
    <source>
        <dbReference type="Proteomes" id="UP000183208"/>
    </source>
</evidence>